<evidence type="ECO:0000256" key="1">
    <source>
        <dbReference type="SAM" id="MobiDB-lite"/>
    </source>
</evidence>
<sequence>MTVSAYPPQVADLLPRAQELVASLGVLPSENRIKNELKVGRPKAKAIRAALEQETTPAEPEPEQTPEDAAPDPVPAVDEPETVPTPVREAAPVTVETIEQRAAVADPVPAAETVRRRAVPSWPVLILALPAFAAVWSGWVGLGEMTGFGVVHPLPGIADGFSLNTAITLPIGVETYAAYALRVWLSGHGNAVARRFAKWSAIGSLILGALGQVAYHHMEAAGVTHAPWQITTVVACLPVAVLGMGAALAHLNHDGRS</sequence>
<keyword evidence="2" id="KW-0472">Membrane</keyword>
<feature type="transmembrane region" description="Helical" evidence="2">
    <location>
        <begin position="122"/>
        <end position="141"/>
    </location>
</feature>
<organism evidence="3 4">
    <name type="scientific">Catenuloplanes indicus</name>
    <dbReference type="NCBI Taxonomy" id="137267"/>
    <lineage>
        <taxon>Bacteria</taxon>
        <taxon>Bacillati</taxon>
        <taxon>Actinomycetota</taxon>
        <taxon>Actinomycetes</taxon>
        <taxon>Micromonosporales</taxon>
        <taxon>Micromonosporaceae</taxon>
        <taxon>Catenuloplanes</taxon>
    </lineage>
</organism>
<proteinExistence type="predicted"/>
<evidence type="ECO:0000256" key="2">
    <source>
        <dbReference type="SAM" id="Phobius"/>
    </source>
</evidence>
<reference evidence="3 4" key="1">
    <citation type="submission" date="2023-07" db="EMBL/GenBank/DDBJ databases">
        <title>Sequencing the genomes of 1000 actinobacteria strains.</title>
        <authorList>
            <person name="Klenk H.-P."/>
        </authorList>
    </citation>
    <scope>NUCLEOTIDE SEQUENCE [LARGE SCALE GENOMIC DNA]</scope>
    <source>
        <strain evidence="3 4">DSM 44709</strain>
    </source>
</reference>
<feature type="transmembrane region" description="Helical" evidence="2">
    <location>
        <begin position="227"/>
        <end position="251"/>
    </location>
</feature>
<evidence type="ECO:0000313" key="4">
    <source>
        <dbReference type="Proteomes" id="UP001240236"/>
    </source>
</evidence>
<accession>A0AAE3W1C6</accession>
<name>A0AAE3W1C6_9ACTN</name>
<comment type="caution">
    <text evidence="3">The sequence shown here is derived from an EMBL/GenBank/DDBJ whole genome shotgun (WGS) entry which is preliminary data.</text>
</comment>
<feature type="transmembrane region" description="Helical" evidence="2">
    <location>
        <begin position="196"/>
        <end position="215"/>
    </location>
</feature>
<gene>
    <name evidence="3" type="ORF">J2S42_004189</name>
</gene>
<dbReference type="AlphaFoldDB" id="A0AAE3W1C6"/>
<keyword evidence="4" id="KW-1185">Reference proteome</keyword>
<dbReference type="EMBL" id="JAUSUZ010000001">
    <property type="protein sequence ID" value="MDQ0367520.1"/>
    <property type="molecule type" value="Genomic_DNA"/>
</dbReference>
<protein>
    <submittedName>
        <fullName evidence="3">Uncharacterized protein</fullName>
    </submittedName>
</protein>
<keyword evidence="2" id="KW-0812">Transmembrane</keyword>
<feature type="region of interest" description="Disordered" evidence="1">
    <location>
        <begin position="47"/>
        <end position="82"/>
    </location>
</feature>
<dbReference type="RefSeq" id="WP_307241610.1">
    <property type="nucleotide sequence ID" value="NZ_JAUSUZ010000001.1"/>
</dbReference>
<dbReference type="Proteomes" id="UP001240236">
    <property type="component" value="Unassembled WGS sequence"/>
</dbReference>
<keyword evidence="2" id="KW-1133">Transmembrane helix</keyword>
<evidence type="ECO:0000313" key="3">
    <source>
        <dbReference type="EMBL" id="MDQ0367520.1"/>
    </source>
</evidence>
<feature type="transmembrane region" description="Helical" evidence="2">
    <location>
        <begin position="161"/>
        <end position="184"/>
    </location>
</feature>
<feature type="compositionally biased region" description="Acidic residues" evidence="1">
    <location>
        <begin position="60"/>
        <end position="70"/>
    </location>
</feature>